<comment type="function">
    <text evidence="8">GTP-binding protein that may be involved in protein trafficking. May modulate vesicle budding and uncoating within the Golgi apparatus.</text>
</comment>
<dbReference type="PROSITE" id="PS51417">
    <property type="entry name" value="ARF"/>
    <property type="match status" value="1"/>
</dbReference>
<dbReference type="InterPro" id="IPR027417">
    <property type="entry name" value="P-loop_NTPase"/>
</dbReference>
<keyword evidence="7 9" id="KW-0342">GTP-binding</keyword>
<keyword evidence="10" id="KW-0460">Magnesium</keyword>
<dbReference type="FunFam" id="3.40.50.300:FF:000412">
    <property type="entry name" value="ADP-ribosylation factor 1"/>
    <property type="match status" value="1"/>
</dbReference>
<dbReference type="GO" id="GO:0046872">
    <property type="term" value="F:metal ion binding"/>
    <property type="evidence" value="ECO:0007669"/>
    <property type="project" value="UniProtKB-KW"/>
</dbReference>
<dbReference type="SMART" id="SM00178">
    <property type="entry name" value="SAR"/>
    <property type="match status" value="1"/>
</dbReference>
<comment type="subcellular location">
    <subcellularLocation>
        <location evidence="1">Golgi apparatus</location>
    </subcellularLocation>
</comment>
<reference evidence="12" key="1">
    <citation type="journal article" date="2020" name="J. Eukaryot. Microbiol.">
        <title>De novo Sequencing, Assembly and Annotation of the Transcriptome for the Free-Living Testate Amoeba Arcella intermedia.</title>
        <authorList>
            <person name="Ribeiro G.M."/>
            <person name="Porfirio-Sousa A.L."/>
            <person name="Maurer-Alcala X.X."/>
            <person name="Katz L.A."/>
            <person name="Lahr D.J.G."/>
        </authorList>
    </citation>
    <scope>NUCLEOTIDE SEQUENCE</scope>
</reference>
<evidence type="ECO:0000256" key="6">
    <source>
        <dbReference type="ARBA" id="ARBA00023034"/>
    </source>
</evidence>
<evidence type="ECO:0000256" key="10">
    <source>
        <dbReference type="PIRSR" id="PIRSR606689-2"/>
    </source>
</evidence>
<dbReference type="AlphaFoldDB" id="A0A6B2LLA0"/>
<keyword evidence="4" id="KW-0931">ER-Golgi transport</keyword>
<feature type="binding site" evidence="9">
    <location>
        <begin position="24"/>
        <end position="31"/>
    </location>
    <ligand>
        <name>GTP</name>
        <dbReference type="ChEBI" id="CHEBI:37565"/>
    </ligand>
</feature>
<dbReference type="InterPro" id="IPR024156">
    <property type="entry name" value="Small_GTPase_ARF"/>
</dbReference>
<keyword evidence="6" id="KW-0333">Golgi apparatus</keyword>
<dbReference type="SUPFAM" id="SSF52540">
    <property type="entry name" value="P-loop containing nucleoside triphosphate hydrolases"/>
    <property type="match status" value="1"/>
</dbReference>
<dbReference type="GO" id="GO:0016192">
    <property type="term" value="P:vesicle-mediated transport"/>
    <property type="evidence" value="ECO:0007669"/>
    <property type="project" value="UniProtKB-KW"/>
</dbReference>
<dbReference type="SMART" id="SM00177">
    <property type="entry name" value="ARF"/>
    <property type="match status" value="1"/>
</dbReference>
<evidence type="ECO:0000256" key="3">
    <source>
        <dbReference type="ARBA" id="ARBA00022741"/>
    </source>
</evidence>
<evidence type="ECO:0000256" key="4">
    <source>
        <dbReference type="ARBA" id="ARBA00022892"/>
    </source>
</evidence>
<dbReference type="GO" id="GO:0003924">
    <property type="term" value="F:GTPase activity"/>
    <property type="evidence" value="ECO:0007669"/>
    <property type="project" value="InterPro"/>
</dbReference>
<name>A0A6B2LLA0_9EUKA</name>
<dbReference type="InterPro" id="IPR006689">
    <property type="entry name" value="Small_GTPase_ARF/SAR"/>
</dbReference>
<dbReference type="SMART" id="SM00175">
    <property type="entry name" value="RAB"/>
    <property type="match status" value="1"/>
</dbReference>
<evidence type="ECO:0000256" key="1">
    <source>
        <dbReference type="ARBA" id="ARBA00004555"/>
    </source>
</evidence>
<evidence type="ECO:0000256" key="9">
    <source>
        <dbReference type="PIRSR" id="PIRSR606689-1"/>
    </source>
</evidence>
<dbReference type="PROSITE" id="PS51419">
    <property type="entry name" value="RAB"/>
    <property type="match status" value="1"/>
</dbReference>
<evidence type="ECO:0000256" key="8">
    <source>
        <dbReference type="ARBA" id="ARBA00059050"/>
    </source>
</evidence>
<dbReference type="GO" id="GO:0015031">
    <property type="term" value="P:protein transport"/>
    <property type="evidence" value="ECO:0007669"/>
    <property type="project" value="UniProtKB-KW"/>
</dbReference>
<dbReference type="PANTHER" id="PTHR11711">
    <property type="entry name" value="ADP RIBOSYLATION FACTOR-RELATED"/>
    <property type="match status" value="1"/>
</dbReference>
<keyword evidence="5" id="KW-0813">Transport</keyword>
<feature type="binding site" evidence="10">
    <location>
        <position position="48"/>
    </location>
    <ligand>
        <name>Mg(2+)</name>
        <dbReference type="ChEBI" id="CHEBI:18420"/>
    </ligand>
</feature>
<feature type="binding site" evidence="9">
    <location>
        <position position="70"/>
    </location>
    <ligand>
        <name>GTP</name>
        <dbReference type="ChEBI" id="CHEBI:37565"/>
    </ligand>
</feature>
<keyword evidence="3 9" id="KW-0547">Nucleotide-binding</keyword>
<evidence type="ECO:0000256" key="7">
    <source>
        <dbReference type="ARBA" id="ARBA00023134"/>
    </source>
</evidence>
<evidence type="ECO:0000313" key="12">
    <source>
        <dbReference type="EMBL" id="NDV37715.1"/>
    </source>
</evidence>
<feature type="binding site" evidence="9">
    <location>
        <begin position="126"/>
        <end position="129"/>
    </location>
    <ligand>
        <name>GTP</name>
        <dbReference type="ChEBI" id="CHEBI:37565"/>
    </ligand>
</feature>
<keyword evidence="10" id="KW-0479">Metal-binding</keyword>
<dbReference type="EMBL" id="GIBP01008746">
    <property type="protein sequence ID" value="NDV37715.1"/>
    <property type="molecule type" value="Transcribed_RNA"/>
</dbReference>
<evidence type="ECO:0000256" key="5">
    <source>
        <dbReference type="ARBA" id="ARBA00022927"/>
    </source>
</evidence>
<dbReference type="GO" id="GO:0005525">
    <property type="term" value="F:GTP binding"/>
    <property type="evidence" value="ECO:0007669"/>
    <property type="project" value="UniProtKB-KW"/>
</dbReference>
<evidence type="ECO:0000256" key="2">
    <source>
        <dbReference type="ARBA" id="ARBA00010290"/>
    </source>
</evidence>
<dbReference type="NCBIfam" id="TIGR00231">
    <property type="entry name" value="small_GTP"/>
    <property type="match status" value="1"/>
</dbReference>
<sequence>MGGIISALQSLWGIKSEVKVLMLGLDGSGKTTTLHRFQCGEVVSTVPTVGFNMESVAFNNILFQVWDLGGQTSIRGYWRYYFGNTQAIIFVIDSTDANRLETAKAELSKLLVEEELANSSVVVFSNKSDLQNSLPPSKISEALALSKIKNRPWAIFKTSALTGEGLKEGLEWLAQSITQK</sequence>
<accession>A0A6B2LLA0</accession>
<dbReference type="GO" id="GO:0030010">
    <property type="term" value="P:establishment of cell polarity"/>
    <property type="evidence" value="ECO:0007669"/>
    <property type="project" value="UniProtKB-ARBA"/>
</dbReference>
<dbReference type="Gene3D" id="3.40.50.300">
    <property type="entry name" value="P-loop containing nucleotide triphosphate hydrolases"/>
    <property type="match status" value="1"/>
</dbReference>
<dbReference type="InterPro" id="IPR005225">
    <property type="entry name" value="Small_GTP-bd"/>
</dbReference>
<keyword evidence="5" id="KW-0653">Protein transport</keyword>
<protein>
    <submittedName>
        <fullName evidence="12">Uncharacterized protein</fullName>
    </submittedName>
</protein>
<feature type="binding site" evidence="10">
    <location>
        <position position="31"/>
    </location>
    <ligand>
        <name>Mg(2+)</name>
        <dbReference type="ChEBI" id="CHEBI:18420"/>
    </ligand>
</feature>
<dbReference type="GO" id="GO:0005794">
    <property type="term" value="C:Golgi apparatus"/>
    <property type="evidence" value="ECO:0007669"/>
    <property type="project" value="UniProtKB-SubCell"/>
</dbReference>
<proteinExistence type="inferred from homology"/>
<comment type="similarity">
    <text evidence="2 11">Belongs to the small GTPase superfamily. Arf family.</text>
</comment>
<organism evidence="12">
    <name type="scientific">Arcella intermedia</name>
    <dbReference type="NCBI Taxonomy" id="1963864"/>
    <lineage>
        <taxon>Eukaryota</taxon>
        <taxon>Amoebozoa</taxon>
        <taxon>Tubulinea</taxon>
        <taxon>Elardia</taxon>
        <taxon>Arcellinida</taxon>
        <taxon>Sphaerothecina</taxon>
        <taxon>Arcellidae</taxon>
        <taxon>Arcella</taxon>
    </lineage>
</organism>
<dbReference type="Pfam" id="PF00025">
    <property type="entry name" value="Arf"/>
    <property type="match status" value="1"/>
</dbReference>
<evidence type="ECO:0000256" key="11">
    <source>
        <dbReference type="RuleBase" id="RU003925"/>
    </source>
</evidence>
<dbReference type="PRINTS" id="PR00328">
    <property type="entry name" value="SAR1GTPBP"/>
</dbReference>